<reference evidence="2" key="1">
    <citation type="submission" date="2017-04" db="EMBL/GenBank/DDBJ databases">
        <authorList>
            <person name="Varghese N."/>
            <person name="Submissions S."/>
        </authorList>
    </citation>
    <scope>NUCLEOTIDE SEQUENCE [LARGE SCALE GENOMIC DNA]</scope>
    <source>
        <strain evidence="2">Ballard 720</strain>
    </source>
</reference>
<sequence length="134" mass="14791">MASRMFRVSIPEDLDLTFELVASCLTAAGLSITNPGNGRITSWSSEGEQFVIDTEKLMFEIKSGAVRNIQFWLSASNDMFVSWEIENSLAVFSFYIDGVDDACSVTVAAKLVELVLNKYKNGRLTGDVFALAFE</sequence>
<proteinExistence type="predicted"/>
<keyword evidence="2" id="KW-1185">Reference proteome</keyword>
<dbReference type="Proteomes" id="UP000192911">
    <property type="component" value="Unassembled WGS sequence"/>
</dbReference>
<dbReference type="GeneID" id="95552681"/>
<dbReference type="OrthoDB" id="9131532at2"/>
<dbReference type="RefSeq" id="WP_139831245.1">
    <property type="nucleotide sequence ID" value="NZ_BSQD01000027.1"/>
</dbReference>
<gene>
    <name evidence="1" type="ORF">SAMN06295900_1323</name>
</gene>
<organism evidence="1 2">
    <name type="scientific">Trinickia caryophylli</name>
    <name type="common">Paraburkholderia caryophylli</name>
    <dbReference type="NCBI Taxonomy" id="28094"/>
    <lineage>
        <taxon>Bacteria</taxon>
        <taxon>Pseudomonadati</taxon>
        <taxon>Pseudomonadota</taxon>
        <taxon>Betaproteobacteria</taxon>
        <taxon>Burkholderiales</taxon>
        <taxon>Burkholderiaceae</taxon>
        <taxon>Trinickia</taxon>
    </lineage>
</organism>
<evidence type="ECO:0000313" key="1">
    <source>
        <dbReference type="EMBL" id="SMF83399.1"/>
    </source>
</evidence>
<name>A0A1X7HD97_TRICW</name>
<dbReference type="AlphaFoldDB" id="A0A1X7HD97"/>
<evidence type="ECO:0000313" key="2">
    <source>
        <dbReference type="Proteomes" id="UP000192911"/>
    </source>
</evidence>
<dbReference type="EMBL" id="FXAH01000032">
    <property type="protein sequence ID" value="SMF83399.1"/>
    <property type="molecule type" value="Genomic_DNA"/>
</dbReference>
<accession>A0A1X7HD97</accession>
<protein>
    <submittedName>
        <fullName evidence="1">Uncharacterized protein</fullName>
    </submittedName>
</protein>